<dbReference type="CDD" id="cd12148">
    <property type="entry name" value="fungal_TF_MHR"/>
    <property type="match status" value="1"/>
</dbReference>
<dbReference type="GO" id="GO:0008270">
    <property type="term" value="F:zinc ion binding"/>
    <property type="evidence" value="ECO:0007669"/>
    <property type="project" value="InterPro"/>
</dbReference>
<keyword evidence="2" id="KW-0539">Nucleus</keyword>
<dbReference type="AlphaFoldDB" id="A0A5C3EBF7"/>
<dbReference type="PROSITE" id="PS00463">
    <property type="entry name" value="ZN2_CY6_FUNGAL_1"/>
    <property type="match status" value="1"/>
</dbReference>
<sequence length="801" mass="86530">MNRADVACIQCRRRKIACSKKLPHCTECLAYGRDCCYSRDKRRRIEDDCSFQSTSTVSASTSNPSPLVHPPLDTVSRVAASRLPHHVGADTTTDTVQISASNNSNPHDQLGTLPETASPSSLFPNADHFAGSISDAVNDPFWWLASQWQSSLEPHPSPQLAPTTGPFDDSDSVPFPLDTFQATSLASSIGACTPPSVANRAPSWRLQPQIQGADQLEHAYRRCLPEPRRWPQLFAALDRLCQTAHGGSQAQQSPFLCLSKLRNQLELDTATGPRHLSASSHPTPNRPTALDLGSASTLAPGSASSLQTSVSHQQQAGIAQDSAPSACKQTDTLRRAWTLAAICLANSVSSASPIQLPVELGMQLGHPWKDATVKLFSVAWAHCCKGVSGDPVEVMQTYRMMSLAFSRCHKGHELASASVFLGCRAAATMSIHRSGTIAALGSSQRQQEALNAFWHLVSQACHFQAWDGRDMPIDMALVDLTVPDPTSSLESAAAAPGLDARTGESPMSQLLSSSPVFMTRIWTSVAIGQTIERHYRQVASLVVPCETRLKVAAPTSILPSQSEQDHVWRTARALDSCASLLQTRDAAKAGSKEGQLKRFVLMLVRYSRVLLHYPFCRVDREHRRAAQDSISAIISTVLGTLFSLTSGSEHERRAGMGLNCNSSRHTDARNNSDGNGGSTSDSDESADACGRVQTTPSSRCLRRSDSGQAEPAQARVVKMDQHLLELLAGMSVRALVFTMALIKHPVVLSGCASGSHEDDSERQRSDAVLALRALEQLHVHGVVSRSLLRKSREIANQCGSL</sequence>
<dbReference type="EMBL" id="OOIN01000020">
    <property type="protein sequence ID" value="SPO28024.1"/>
    <property type="molecule type" value="Genomic_DNA"/>
</dbReference>
<dbReference type="PANTHER" id="PTHR31001">
    <property type="entry name" value="UNCHARACTERIZED TRANSCRIPTIONAL REGULATORY PROTEIN"/>
    <property type="match status" value="1"/>
</dbReference>
<dbReference type="InterPro" id="IPR036864">
    <property type="entry name" value="Zn2-C6_fun-type_DNA-bd_sf"/>
</dbReference>
<dbReference type="PROSITE" id="PS50048">
    <property type="entry name" value="ZN2_CY6_FUNGAL_2"/>
    <property type="match status" value="1"/>
</dbReference>
<feature type="region of interest" description="Disordered" evidence="3">
    <location>
        <begin position="653"/>
        <end position="713"/>
    </location>
</feature>
<comment type="subcellular location">
    <subcellularLocation>
        <location evidence="1">Nucleus</location>
    </subcellularLocation>
</comment>
<feature type="compositionally biased region" description="Polar residues" evidence="3">
    <location>
        <begin position="294"/>
        <end position="317"/>
    </location>
</feature>
<name>A0A5C3EBF7_9BASI</name>
<evidence type="ECO:0000256" key="3">
    <source>
        <dbReference type="SAM" id="MobiDB-lite"/>
    </source>
</evidence>
<feature type="region of interest" description="Disordered" evidence="3">
    <location>
        <begin position="271"/>
        <end position="324"/>
    </location>
</feature>
<feature type="domain" description="Zn(2)-C6 fungal-type" evidence="4">
    <location>
        <begin position="7"/>
        <end position="37"/>
    </location>
</feature>
<reference evidence="5 6" key="1">
    <citation type="submission" date="2018-03" db="EMBL/GenBank/DDBJ databases">
        <authorList>
            <person name="Guldener U."/>
        </authorList>
    </citation>
    <scope>NUCLEOTIDE SEQUENCE [LARGE SCALE GENOMIC DNA]</scope>
    <source>
        <strain evidence="5 6">NBRC100155</strain>
    </source>
</reference>
<dbReference type="GO" id="GO:0005634">
    <property type="term" value="C:nucleus"/>
    <property type="evidence" value="ECO:0007669"/>
    <property type="project" value="UniProtKB-SubCell"/>
</dbReference>
<dbReference type="GO" id="GO:0000981">
    <property type="term" value="F:DNA-binding transcription factor activity, RNA polymerase II-specific"/>
    <property type="evidence" value="ECO:0007669"/>
    <property type="project" value="InterPro"/>
</dbReference>
<evidence type="ECO:0000256" key="2">
    <source>
        <dbReference type="ARBA" id="ARBA00023242"/>
    </source>
</evidence>
<gene>
    <name evidence="5" type="ORF">UTRI_05167</name>
</gene>
<evidence type="ECO:0000259" key="4">
    <source>
        <dbReference type="PROSITE" id="PS50048"/>
    </source>
</evidence>
<dbReference type="Gene3D" id="4.10.240.10">
    <property type="entry name" value="Zn(2)-C6 fungal-type DNA-binding domain"/>
    <property type="match status" value="1"/>
</dbReference>
<protein>
    <recommendedName>
        <fullName evidence="4">Zn(2)-C6 fungal-type domain-containing protein</fullName>
    </recommendedName>
</protein>
<evidence type="ECO:0000256" key="1">
    <source>
        <dbReference type="ARBA" id="ARBA00004123"/>
    </source>
</evidence>
<dbReference type="Proteomes" id="UP000324022">
    <property type="component" value="Unassembled WGS sequence"/>
</dbReference>
<organism evidence="5 6">
    <name type="scientific">Ustilago trichophora</name>
    <dbReference type="NCBI Taxonomy" id="86804"/>
    <lineage>
        <taxon>Eukaryota</taxon>
        <taxon>Fungi</taxon>
        <taxon>Dikarya</taxon>
        <taxon>Basidiomycota</taxon>
        <taxon>Ustilaginomycotina</taxon>
        <taxon>Ustilaginomycetes</taxon>
        <taxon>Ustilaginales</taxon>
        <taxon>Ustilaginaceae</taxon>
        <taxon>Ustilago</taxon>
    </lineage>
</organism>
<evidence type="ECO:0000313" key="5">
    <source>
        <dbReference type="EMBL" id="SPO28024.1"/>
    </source>
</evidence>
<dbReference type="CDD" id="cd00067">
    <property type="entry name" value="GAL4"/>
    <property type="match status" value="1"/>
</dbReference>
<dbReference type="InterPro" id="IPR001138">
    <property type="entry name" value="Zn2Cys6_DnaBD"/>
</dbReference>
<dbReference type="OrthoDB" id="2555394at2759"/>
<proteinExistence type="predicted"/>
<keyword evidence="6" id="KW-1185">Reference proteome</keyword>
<dbReference type="PANTHER" id="PTHR31001:SF89">
    <property type="entry name" value="ZN(2)-C6 FUNGAL-TYPE DOMAIN-CONTAINING PROTEIN"/>
    <property type="match status" value="1"/>
</dbReference>
<dbReference type="Pfam" id="PF00172">
    <property type="entry name" value="Zn_clus"/>
    <property type="match status" value="1"/>
</dbReference>
<evidence type="ECO:0000313" key="6">
    <source>
        <dbReference type="Proteomes" id="UP000324022"/>
    </source>
</evidence>
<dbReference type="SUPFAM" id="SSF57701">
    <property type="entry name" value="Zn2/Cys6 DNA-binding domain"/>
    <property type="match status" value="1"/>
</dbReference>
<accession>A0A5C3EBF7</accession>
<dbReference type="InterPro" id="IPR050613">
    <property type="entry name" value="Sec_Metabolite_Reg"/>
</dbReference>
<dbReference type="SMART" id="SM00066">
    <property type="entry name" value="GAL4"/>
    <property type="match status" value="1"/>
</dbReference>